<feature type="repeat" description="TPR" evidence="6">
    <location>
        <begin position="67"/>
        <end position="100"/>
    </location>
</feature>
<dbReference type="AlphaFoldDB" id="A0A9E2KEZ7"/>
<dbReference type="InterPro" id="IPR019734">
    <property type="entry name" value="TPR_rpt"/>
</dbReference>
<organism evidence="9 10">
    <name type="scientific">Candidatus Bacteroides intestinipullorum</name>
    <dbReference type="NCBI Taxonomy" id="2838471"/>
    <lineage>
        <taxon>Bacteria</taxon>
        <taxon>Pseudomonadati</taxon>
        <taxon>Bacteroidota</taxon>
        <taxon>Bacteroidia</taxon>
        <taxon>Bacteroidales</taxon>
        <taxon>Bacteroidaceae</taxon>
        <taxon>Bacteroides</taxon>
    </lineage>
</organism>
<evidence type="ECO:0000313" key="10">
    <source>
        <dbReference type="Proteomes" id="UP000824236"/>
    </source>
</evidence>
<feature type="coiled-coil region" evidence="7">
    <location>
        <begin position="362"/>
        <end position="418"/>
    </location>
</feature>
<keyword evidence="2" id="KW-0963">Cytoplasm</keyword>
<dbReference type="Gene3D" id="1.25.40.10">
    <property type="entry name" value="Tetratricopeptide repeat domain"/>
    <property type="match status" value="2"/>
</dbReference>
<reference evidence="9" key="1">
    <citation type="journal article" date="2021" name="PeerJ">
        <title>Extensive microbial diversity within the chicken gut microbiome revealed by metagenomics and culture.</title>
        <authorList>
            <person name="Gilroy R."/>
            <person name="Ravi A."/>
            <person name="Getino M."/>
            <person name="Pursley I."/>
            <person name="Horton D.L."/>
            <person name="Alikhan N.F."/>
            <person name="Baker D."/>
            <person name="Gharbi K."/>
            <person name="Hall N."/>
            <person name="Watson M."/>
            <person name="Adriaenssens E.M."/>
            <person name="Foster-Nyarko E."/>
            <person name="Jarju S."/>
            <person name="Secka A."/>
            <person name="Antonio M."/>
            <person name="Oren A."/>
            <person name="Chaudhuri R.R."/>
            <person name="La Ragione R."/>
            <person name="Hildebrand F."/>
            <person name="Pallen M.J."/>
        </authorList>
    </citation>
    <scope>NUCLEOTIDE SEQUENCE</scope>
    <source>
        <strain evidence="9">B3-3758</strain>
    </source>
</reference>
<evidence type="ECO:0000256" key="2">
    <source>
        <dbReference type="ARBA" id="ARBA00022490"/>
    </source>
</evidence>
<dbReference type="GO" id="GO:0005737">
    <property type="term" value="C:cytoplasm"/>
    <property type="evidence" value="ECO:0007669"/>
    <property type="project" value="UniProtKB-SubCell"/>
</dbReference>
<feature type="transmembrane region" description="Helical" evidence="8">
    <location>
        <begin position="329"/>
        <end position="347"/>
    </location>
</feature>
<keyword evidence="8" id="KW-0472">Membrane</keyword>
<evidence type="ECO:0008006" key="11">
    <source>
        <dbReference type="Google" id="ProtNLM"/>
    </source>
</evidence>
<evidence type="ECO:0000256" key="3">
    <source>
        <dbReference type="ARBA" id="ARBA00022737"/>
    </source>
</evidence>
<dbReference type="PANTHER" id="PTHR46630:SF1">
    <property type="entry name" value="TETRATRICOPEPTIDE REPEAT PROTEIN 29"/>
    <property type="match status" value="1"/>
</dbReference>
<dbReference type="SUPFAM" id="SSF48452">
    <property type="entry name" value="TPR-like"/>
    <property type="match status" value="1"/>
</dbReference>
<evidence type="ECO:0000256" key="7">
    <source>
        <dbReference type="SAM" id="Coils"/>
    </source>
</evidence>
<sequence>MPVRPDSAWRVLQEVSLADLRDEGEQAWYALLQTEAAVRGGHSLSDDSLIRAAVDYYDHKGDIGMQARAHYWAGNAYRRLEEEEQALREYWRAEELAREEGDMQLLGAIYNNWAYLFWVNGLEQEADSLYGLAGQIATQRNDSLLLGESWCRSGAIALDKGKAYYPKAEKLLLQGYEIARQLGNKQLQRIATSSLSTLYARMEKGEKSLRYAKENWALQSDTSCCFSTYALLGEAYYRSGYYDSASYYLQKALPSADGSIDVDVFMRLADIAKKEGDNSMQAMMERKYSTKSRAYFEHQQGQMQALSKVMEDLRTSYEQVKIREHGKIYLLYIGGLLFALFVAFVVWRRRNRQQKGYLQQQNDELSSEQIRLAQRLEEKEAEIAALRTEMATIQSQAMQAKQMQLKQLQEEKKALLKEEFEHLPVYAKMKRIMVDYARSEQSEEEMSEEDWLQLEEATNRRWNQICLKLRQYELTPTEIRLCCLRLTDFEVSRFVCLFHRKRDFYYKTEGVILEKRMHLPPKGCSLKKVLMDLALGITAESKGEKAE</sequence>
<evidence type="ECO:0000256" key="1">
    <source>
        <dbReference type="ARBA" id="ARBA00004496"/>
    </source>
</evidence>
<dbReference type="Proteomes" id="UP000824236">
    <property type="component" value="Unassembled WGS sequence"/>
</dbReference>
<keyword evidence="8" id="KW-1133">Transmembrane helix</keyword>
<dbReference type="EMBL" id="JAHLFO010000015">
    <property type="protein sequence ID" value="MBU3813193.1"/>
    <property type="molecule type" value="Genomic_DNA"/>
</dbReference>
<keyword evidence="3" id="KW-0677">Repeat</keyword>
<comment type="subcellular location">
    <subcellularLocation>
        <location evidence="1">Cytoplasm</location>
    </subcellularLocation>
</comment>
<evidence type="ECO:0000256" key="4">
    <source>
        <dbReference type="ARBA" id="ARBA00022803"/>
    </source>
</evidence>
<evidence type="ECO:0000313" key="9">
    <source>
        <dbReference type="EMBL" id="MBU3813193.1"/>
    </source>
</evidence>
<evidence type="ECO:0000256" key="8">
    <source>
        <dbReference type="SAM" id="Phobius"/>
    </source>
</evidence>
<name>A0A9E2KEZ7_9BACE</name>
<protein>
    <recommendedName>
        <fullName evidence="11">Tetratricopeptide repeat protein</fullName>
    </recommendedName>
</protein>
<dbReference type="InterPro" id="IPR051476">
    <property type="entry name" value="Bac_ResReg_Asp_Phosphatase"/>
</dbReference>
<keyword evidence="8" id="KW-0812">Transmembrane</keyword>
<proteinExistence type="inferred from homology"/>
<dbReference type="PROSITE" id="PS50005">
    <property type="entry name" value="TPR"/>
    <property type="match status" value="1"/>
</dbReference>
<keyword evidence="4 6" id="KW-0802">TPR repeat</keyword>
<evidence type="ECO:0000256" key="5">
    <source>
        <dbReference type="ARBA" id="ARBA00038253"/>
    </source>
</evidence>
<comment type="similarity">
    <text evidence="5">Belongs to the Rap family.</text>
</comment>
<reference evidence="9" key="2">
    <citation type="submission" date="2021-04" db="EMBL/GenBank/DDBJ databases">
        <authorList>
            <person name="Gilroy R."/>
        </authorList>
    </citation>
    <scope>NUCLEOTIDE SEQUENCE</scope>
    <source>
        <strain evidence="9">B3-3758</strain>
    </source>
</reference>
<keyword evidence="7" id="KW-0175">Coiled coil</keyword>
<dbReference type="InterPro" id="IPR011990">
    <property type="entry name" value="TPR-like_helical_dom_sf"/>
</dbReference>
<gene>
    <name evidence="9" type="ORF">H9791_01610</name>
</gene>
<comment type="caution">
    <text evidence="9">The sequence shown here is derived from an EMBL/GenBank/DDBJ whole genome shotgun (WGS) entry which is preliminary data.</text>
</comment>
<accession>A0A9E2KEZ7</accession>
<evidence type="ECO:0000256" key="6">
    <source>
        <dbReference type="PROSITE-ProRule" id="PRU00339"/>
    </source>
</evidence>
<dbReference type="PANTHER" id="PTHR46630">
    <property type="entry name" value="TETRATRICOPEPTIDE REPEAT PROTEIN 29"/>
    <property type="match status" value="1"/>
</dbReference>